<keyword evidence="1" id="KW-0472">Membrane</keyword>
<sequence>MSIRHTPFRVSSSSIVSIMPTEPFIYTLFTIYFLLFFFVVFFFVVLFFFTVLFFLTILFFFTTFRRPLLLLFPLLLFPLLLFPLFHQLLLVSPQFELLPQFPFSQLFQSQSPLLLLLLKLLLLLNLRVFTCFEPDRPILYLMEIFYSKPM</sequence>
<keyword evidence="1" id="KW-0812">Transmembrane</keyword>
<accession>A7J7F4</accession>
<feature type="transmembrane region" description="Helical" evidence="1">
    <location>
        <begin position="68"/>
        <end position="91"/>
    </location>
</feature>
<protein>
    <submittedName>
        <fullName evidence="2">Uncharacterized protein n450L</fullName>
    </submittedName>
</protein>
<evidence type="ECO:0000313" key="2">
    <source>
        <dbReference type="EMBL" id="ABT15735.1"/>
    </source>
</evidence>
<dbReference type="GeneID" id="5470006"/>
<dbReference type="RefSeq" id="YP_001426082.1">
    <property type="nucleotide sequence ID" value="NC_008603.1"/>
</dbReference>
<feature type="transmembrane region" description="Helical" evidence="1">
    <location>
        <begin position="111"/>
        <end position="132"/>
    </location>
</feature>
<dbReference type="KEGG" id="vg:5470006"/>
<dbReference type="EMBL" id="DQ890022">
    <property type="protein sequence ID" value="ABT15735.1"/>
    <property type="molecule type" value="Genomic_DNA"/>
</dbReference>
<name>A7J7F4_PBCVF</name>
<proteinExistence type="predicted"/>
<reference evidence="2 3" key="1">
    <citation type="journal article" date="2007" name="Virology">
        <title>Sequence and annotation of the 314-kb MT325 and the 321-kb FR483 viruses that infect Chlorella Pbi.</title>
        <authorList>
            <person name="Fitzgerald L.A."/>
            <person name="Graves M.V."/>
            <person name="Li X."/>
            <person name="Feldblyum T."/>
            <person name="Hartigan J."/>
            <person name="Van Etten J.L."/>
        </authorList>
    </citation>
    <scope>NUCLEOTIDE SEQUENCE [LARGE SCALE GENOMIC DNA]</scope>
    <source>
        <strain evidence="2 3">FR483</strain>
    </source>
</reference>
<dbReference type="Proteomes" id="UP000204095">
    <property type="component" value="Segment"/>
</dbReference>
<keyword evidence="1" id="KW-1133">Transmembrane helix</keyword>
<organismHost>
    <name type="scientific">Paramecium bursaria</name>
    <dbReference type="NCBI Taxonomy" id="74790"/>
</organismHost>
<evidence type="ECO:0000313" key="3">
    <source>
        <dbReference type="Proteomes" id="UP000204095"/>
    </source>
</evidence>
<organism evidence="2 3">
    <name type="scientific">Paramecium bursaria Chlorella virus FR483</name>
    <name type="common">PBCV-FR483</name>
    <dbReference type="NCBI Taxonomy" id="399781"/>
    <lineage>
        <taxon>Viruses</taxon>
        <taxon>Varidnaviria</taxon>
        <taxon>Bamfordvirae</taxon>
        <taxon>Nucleocytoviricota</taxon>
        <taxon>Megaviricetes</taxon>
        <taxon>Algavirales</taxon>
        <taxon>Phycodnaviridae</taxon>
        <taxon>Chlorovirus</taxon>
        <taxon>Chlorovirus conductrix</taxon>
        <taxon>Paramecium bursaria Chlorella virus A1</taxon>
    </lineage>
</organism>
<feature type="transmembrane region" description="Helical" evidence="1">
    <location>
        <begin position="29"/>
        <end position="61"/>
    </location>
</feature>
<gene>
    <name evidence="2" type="primary">n450L</name>
    <name evidence="2" type="ORF">FR483_n450L</name>
</gene>
<evidence type="ECO:0000256" key="1">
    <source>
        <dbReference type="SAM" id="Phobius"/>
    </source>
</evidence>